<dbReference type="Pfam" id="PF07715">
    <property type="entry name" value="Plug"/>
    <property type="match status" value="1"/>
</dbReference>
<feature type="domain" description="TonB-dependent receptor plug" evidence="13">
    <location>
        <begin position="55"/>
        <end position="159"/>
    </location>
</feature>
<evidence type="ECO:0000256" key="10">
    <source>
        <dbReference type="SAM" id="MobiDB-lite"/>
    </source>
</evidence>
<feature type="region of interest" description="Disordered" evidence="10">
    <location>
        <begin position="225"/>
        <end position="245"/>
    </location>
</feature>
<feature type="chain" id="PRO_5007469583" evidence="11">
    <location>
        <begin position="29"/>
        <end position="758"/>
    </location>
</feature>
<evidence type="ECO:0000256" key="11">
    <source>
        <dbReference type="SAM" id="SignalP"/>
    </source>
</evidence>
<evidence type="ECO:0000313" key="14">
    <source>
        <dbReference type="EMBL" id="KXI29480.1"/>
    </source>
</evidence>
<evidence type="ECO:0000256" key="2">
    <source>
        <dbReference type="ARBA" id="ARBA00022448"/>
    </source>
</evidence>
<keyword evidence="2 8" id="KW-0813">Transport</keyword>
<evidence type="ECO:0000256" key="5">
    <source>
        <dbReference type="ARBA" id="ARBA00023077"/>
    </source>
</evidence>
<dbReference type="PROSITE" id="PS52016">
    <property type="entry name" value="TONB_DEPENDENT_REC_3"/>
    <property type="match status" value="1"/>
</dbReference>
<protein>
    <submittedName>
        <fullName evidence="14">Ligand-gated channel</fullName>
    </submittedName>
</protein>
<evidence type="ECO:0000256" key="1">
    <source>
        <dbReference type="ARBA" id="ARBA00004571"/>
    </source>
</evidence>
<keyword evidence="3 8" id="KW-1134">Transmembrane beta strand</keyword>
<dbReference type="OrthoDB" id="9795928at2"/>
<sequence length="758" mass="84092">MTFKFSPLCLAVITAMSVITVISGNVHAADKEIQKDEHDIETLLITASPLKRTVLESSTPVTVISGEQLDQNQAATLGETLKNIPGVNSSYFGPVSSSPIIRGLDGPRIKVVQNGLDASDASRVGPDHTVSTESSTATQIEVLRGPATLLYGSGAIGGVVNVVDNRLPQQALDGLQGKMGVTYDSVSNENTYTTDLNGGVGAFAWHFDAFSRKTDNYKIPGEASIEEHEEDEHEDEEEHEESSGYLENSAIDAQGFTLGTGWITDDFRLALSYGRLESDYGIPGHAHHHEEDHVEDEEEGHEETEHEEESIYASLEQNRVQSVAEWLNLSGPFSAVHWQNGYTDYQHSEIEGGVVGTTFTNKTLESRLWAEHKPLSGWKGVVGLHYNNIEFAAEGDEAFTPSTDSKSLALFVLEEKKVGNLLWQLGMRVENISHLPDNSFFATLEHEDEEHEDDDHAEGHDIDFEQQNYTAFSASAGVVWTLNDNQSFAFNYAFSERAPSASEIFANGPHIGTGTYEVGGGFALHYEEDEYVLERTEANMDKEQSNNIDLTYRYHNNYLTSSISVFYNQVDNYVFQQDTGLVVSDGHFHAHDGEGDEHEEELGHGHEDELPVYLFAQQDAKLYGFEAEVDWHFADNWRIDTFADYSRVKLDDGSNAPRIPPMRVSSSLHFEYDDWHAEAGITHYSKQDKIAADETNTAGYTLVSASVNYYLPTDFADISIFVKGDNLTNQEARVHSSFIKDVAPLPGRSIKIGLRATF</sequence>
<dbReference type="Gene3D" id="2.170.130.10">
    <property type="entry name" value="TonB-dependent receptor, plug domain"/>
    <property type="match status" value="1"/>
</dbReference>
<dbReference type="InterPro" id="IPR036942">
    <property type="entry name" value="Beta-barrel_TonB_sf"/>
</dbReference>
<dbReference type="CDD" id="cd01347">
    <property type="entry name" value="ligand_gated_channel"/>
    <property type="match status" value="1"/>
</dbReference>
<accession>A0A136A2Y3</accession>
<evidence type="ECO:0000259" key="13">
    <source>
        <dbReference type="Pfam" id="PF07715"/>
    </source>
</evidence>
<comment type="caution">
    <text evidence="14">The sequence shown here is derived from an EMBL/GenBank/DDBJ whole genome shotgun (WGS) entry which is preliminary data.</text>
</comment>
<reference evidence="15" key="1">
    <citation type="submission" date="2016-02" db="EMBL/GenBank/DDBJ databases">
        <authorList>
            <person name="Schultz-Johansen M."/>
            <person name="Glaring M.A."/>
            <person name="Bech P.K."/>
            <person name="Stougaard P."/>
        </authorList>
    </citation>
    <scope>NUCLEOTIDE SEQUENCE [LARGE SCALE GENOMIC DNA]</scope>
    <source>
        <strain evidence="15">S66</strain>
    </source>
</reference>
<feature type="signal peptide" evidence="11">
    <location>
        <begin position="1"/>
        <end position="28"/>
    </location>
</feature>
<dbReference type="InterPro" id="IPR012910">
    <property type="entry name" value="Plug_dom"/>
</dbReference>
<keyword evidence="6 8" id="KW-0472">Membrane</keyword>
<keyword evidence="15" id="KW-1185">Reference proteome</keyword>
<evidence type="ECO:0000256" key="9">
    <source>
        <dbReference type="RuleBase" id="RU003357"/>
    </source>
</evidence>
<dbReference type="Gene3D" id="2.40.170.20">
    <property type="entry name" value="TonB-dependent receptor, beta-barrel domain"/>
    <property type="match status" value="1"/>
</dbReference>
<evidence type="ECO:0000259" key="12">
    <source>
        <dbReference type="Pfam" id="PF00593"/>
    </source>
</evidence>
<dbReference type="STRING" id="1799789.AX660_13145"/>
<feature type="compositionally biased region" description="Acidic residues" evidence="10">
    <location>
        <begin position="293"/>
        <end position="310"/>
    </location>
</feature>
<proteinExistence type="inferred from homology"/>
<comment type="similarity">
    <text evidence="8 9">Belongs to the TonB-dependent receptor family.</text>
</comment>
<keyword evidence="4 8" id="KW-0812">Transmembrane</keyword>
<dbReference type="EMBL" id="LSNE01000005">
    <property type="protein sequence ID" value="KXI29480.1"/>
    <property type="molecule type" value="Genomic_DNA"/>
</dbReference>
<dbReference type="InterPro" id="IPR037066">
    <property type="entry name" value="Plug_dom_sf"/>
</dbReference>
<evidence type="ECO:0000256" key="8">
    <source>
        <dbReference type="PROSITE-ProRule" id="PRU01360"/>
    </source>
</evidence>
<dbReference type="GO" id="GO:0044718">
    <property type="term" value="P:siderophore transmembrane transport"/>
    <property type="evidence" value="ECO:0007669"/>
    <property type="project" value="TreeGrafter"/>
</dbReference>
<keyword evidence="11" id="KW-0732">Signal</keyword>
<dbReference type="Proteomes" id="UP000070299">
    <property type="component" value="Unassembled WGS sequence"/>
</dbReference>
<comment type="subcellular location">
    <subcellularLocation>
        <location evidence="1 8">Cell outer membrane</location>
        <topology evidence="1 8">Multi-pass membrane protein</topology>
    </subcellularLocation>
</comment>
<feature type="compositionally biased region" description="Acidic residues" evidence="10">
    <location>
        <begin position="227"/>
        <end position="240"/>
    </location>
</feature>
<dbReference type="GO" id="GO:0015344">
    <property type="term" value="F:siderophore uptake transmembrane transporter activity"/>
    <property type="evidence" value="ECO:0007669"/>
    <property type="project" value="TreeGrafter"/>
</dbReference>
<keyword evidence="7 8" id="KW-0998">Cell outer membrane</keyword>
<dbReference type="AlphaFoldDB" id="A0A136A2Y3"/>
<evidence type="ECO:0000256" key="3">
    <source>
        <dbReference type="ARBA" id="ARBA00022452"/>
    </source>
</evidence>
<evidence type="ECO:0000256" key="4">
    <source>
        <dbReference type="ARBA" id="ARBA00022692"/>
    </source>
</evidence>
<dbReference type="Pfam" id="PF00593">
    <property type="entry name" value="TonB_dep_Rec_b-barrel"/>
    <property type="match status" value="1"/>
</dbReference>
<evidence type="ECO:0000313" key="15">
    <source>
        <dbReference type="Proteomes" id="UP000070299"/>
    </source>
</evidence>
<name>A0A136A2Y3_9ALTE</name>
<gene>
    <name evidence="14" type="ORF">AX660_13145</name>
</gene>
<feature type="region of interest" description="Disordered" evidence="10">
    <location>
        <begin position="282"/>
        <end position="311"/>
    </location>
</feature>
<organism evidence="14 15">
    <name type="scientific">Paraglaciecola hydrolytica</name>
    <dbReference type="NCBI Taxonomy" id="1799789"/>
    <lineage>
        <taxon>Bacteria</taxon>
        <taxon>Pseudomonadati</taxon>
        <taxon>Pseudomonadota</taxon>
        <taxon>Gammaproteobacteria</taxon>
        <taxon>Alteromonadales</taxon>
        <taxon>Alteromonadaceae</taxon>
        <taxon>Paraglaciecola</taxon>
    </lineage>
</organism>
<dbReference type="SUPFAM" id="SSF56935">
    <property type="entry name" value="Porins"/>
    <property type="match status" value="1"/>
</dbReference>
<keyword evidence="5 9" id="KW-0798">TonB box</keyword>
<dbReference type="PANTHER" id="PTHR30069">
    <property type="entry name" value="TONB-DEPENDENT OUTER MEMBRANE RECEPTOR"/>
    <property type="match status" value="1"/>
</dbReference>
<dbReference type="PANTHER" id="PTHR30069:SF40">
    <property type="entry name" value="TONB-DEPENDENT RECEPTOR NMB0964-RELATED"/>
    <property type="match status" value="1"/>
</dbReference>
<evidence type="ECO:0000256" key="7">
    <source>
        <dbReference type="ARBA" id="ARBA00023237"/>
    </source>
</evidence>
<dbReference type="GO" id="GO:0009279">
    <property type="term" value="C:cell outer membrane"/>
    <property type="evidence" value="ECO:0007669"/>
    <property type="project" value="UniProtKB-SubCell"/>
</dbReference>
<evidence type="ECO:0000256" key="6">
    <source>
        <dbReference type="ARBA" id="ARBA00023136"/>
    </source>
</evidence>
<dbReference type="InterPro" id="IPR039426">
    <property type="entry name" value="TonB-dep_rcpt-like"/>
</dbReference>
<dbReference type="InterPro" id="IPR000531">
    <property type="entry name" value="Beta-barrel_TonB"/>
</dbReference>
<feature type="domain" description="TonB-dependent receptor-like beta-barrel" evidence="12">
    <location>
        <begin position="254"/>
        <end position="727"/>
    </location>
</feature>